<dbReference type="PANTHER" id="PTHR45614">
    <property type="entry name" value="MYB PROTEIN-RELATED"/>
    <property type="match status" value="1"/>
</dbReference>
<feature type="region of interest" description="Disordered" evidence="1">
    <location>
        <begin position="639"/>
        <end position="672"/>
    </location>
</feature>
<sequence length="706" mass="80858">MATESQGSNVNLQVQSGDIWTDDEVALLIQLRSSKFSWEKIVGSFPGRSADSCRFRYQKIFNNTWDRENKIQLARLYQSHKEEMWTKVAEKMSADTSWTVAELNHWCIGQAPVDLPQLVANNYKAQVQSQKRYQEQGVQVPKYRFWSGDEEAILLAKYREGLQWKDISSSLPGRTPKACQRHCLVLIKRCEGWSPERQNKLCKHYDGLKQEMWMHIGETLSVAWYFAEAMHWELGEDGIADMAGVPLICQPAASLTLARPEPDQTTEESFSDETTMWVDDFDGLFPAAEPYNDTFADESTMSVDDFDGIFPEAEPYNYHFADESTMGVDDFDGLYPAAEPYNDTVEPGSAWEKDEDALLIQLRSSKSSWEKIVGSFPGRSVDSCRIRYQKIFNNTWDRESKIQLARLYQSHKEEMWTKVAEKMSADTSWTVAELNHWCIGQVEMARRADKEFLSKAPDPVYLLQLEAKLAKNDEAQVQSQKRYQEQGVQVPKYRFWSGDEEAILLAKYREGLQWKDVSSSLPGRTPNACQRHCLVLIKRCEGWSPERQNKLCKHYDGLKQEMWMHIGETLSVAWQLAEEMHWQLGEGRIAEKAGVPLIHQPAADLTLAPRERGQTTKEWLNVPRDVTGSSATAAARVAALKRRSEDSEAVTDYPVKTGRLDSPSPPPEFQPDLHLHVIYGDEGSPPPVWDPESLRFFDEPEYESDF</sequence>
<evidence type="ECO:0000313" key="3">
    <source>
        <dbReference type="EMBL" id="CCE35408.1"/>
    </source>
</evidence>
<evidence type="ECO:0000256" key="1">
    <source>
        <dbReference type="SAM" id="MobiDB-lite"/>
    </source>
</evidence>
<dbReference type="SUPFAM" id="SSF46689">
    <property type="entry name" value="Homeodomain-like"/>
    <property type="match status" value="4"/>
</dbReference>
<dbReference type="SMART" id="SM00717">
    <property type="entry name" value="SANT"/>
    <property type="match status" value="4"/>
</dbReference>
<dbReference type="InterPro" id="IPR001005">
    <property type="entry name" value="SANT/Myb"/>
</dbReference>
<comment type="caution">
    <text evidence="3">The sequence shown here is derived from an EMBL/GenBank/DDBJ whole genome shotgun (WGS) entry which is preliminary data.</text>
</comment>
<dbReference type="Gene3D" id="1.10.10.60">
    <property type="entry name" value="Homeodomain-like"/>
    <property type="match status" value="4"/>
</dbReference>
<feature type="domain" description="Myb-like" evidence="2">
    <location>
        <begin position="20"/>
        <end position="61"/>
    </location>
</feature>
<evidence type="ECO:0000259" key="2">
    <source>
        <dbReference type="PROSITE" id="PS50090"/>
    </source>
</evidence>
<dbReference type="Pfam" id="PF00249">
    <property type="entry name" value="Myb_DNA-binding"/>
    <property type="match status" value="1"/>
</dbReference>
<evidence type="ECO:0000313" key="4">
    <source>
        <dbReference type="Proteomes" id="UP000016801"/>
    </source>
</evidence>
<keyword evidence="4" id="KW-1185">Reference proteome</keyword>
<proteinExistence type="predicted"/>
<dbReference type="PROSITE" id="PS50090">
    <property type="entry name" value="MYB_LIKE"/>
    <property type="match status" value="4"/>
</dbReference>
<dbReference type="InterPro" id="IPR009057">
    <property type="entry name" value="Homeodomain-like_sf"/>
</dbReference>
<feature type="domain" description="Myb-like" evidence="2">
    <location>
        <begin position="496"/>
        <end position="532"/>
    </location>
</feature>
<dbReference type="InterPro" id="IPR050560">
    <property type="entry name" value="MYB_TF"/>
</dbReference>
<feature type="domain" description="Myb-like" evidence="2">
    <location>
        <begin position="349"/>
        <end position="392"/>
    </location>
</feature>
<reference evidence="3 4" key="1">
    <citation type="journal article" date="2013" name="PLoS Genet.">
        <title>Plant-symbiotic fungi as chemical engineers: Multi-genome analysis of the Clavicipitaceae reveals dynamics of alkaloid loci.</title>
        <authorList>
            <person name="Schardl C.L."/>
            <person name="Young C.A."/>
            <person name="Hesse U."/>
            <person name="Amyotte S.G."/>
            <person name="Andreeva K."/>
            <person name="Calie P.J."/>
            <person name="Fleetwood D.J."/>
            <person name="Haws D.C."/>
            <person name="Moore N."/>
            <person name="Oeser B."/>
            <person name="Panaccione D.G."/>
            <person name="Schweri K.K."/>
            <person name="Voisey C.R."/>
            <person name="Farman M.L."/>
            <person name="Jaromczyk J.W."/>
            <person name="Roe B.A."/>
            <person name="O'Sullivan D.M."/>
            <person name="Scott B."/>
            <person name="Tudzynski P."/>
            <person name="An Z."/>
            <person name="Arnaoudova E.G."/>
            <person name="Bullock C.T."/>
            <person name="Charlton N.D."/>
            <person name="Chen L."/>
            <person name="Cox M."/>
            <person name="Dinkins R.D."/>
            <person name="Florea S."/>
            <person name="Glenn A.E."/>
            <person name="Gordon A."/>
            <person name="Gueldener U."/>
            <person name="Harris D.R."/>
            <person name="Hollin W."/>
            <person name="Jaromczyk J."/>
            <person name="Johnson R.D."/>
            <person name="Khan A.K."/>
            <person name="Leistner E."/>
            <person name="Leuchtmann A."/>
            <person name="Li C."/>
            <person name="Liu J."/>
            <person name="Liu J."/>
            <person name="Liu M."/>
            <person name="Mace W."/>
            <person name="Machado C."/>
            <person name="Nagabhyru P."/>
            <person name="Pan J."/>
            <person name="Schmid J."/>
            <person name="Sugawara K."/>
            <person name="Steiner U."/>
            <person name="Takach J.E."/>
            <person name="Tanaka E."/>
            <person name="Webb J.S."/>
            <person name="Wilson E.V."/>
            <person name="Wiseman J.L."/>
            <person name="Yoshida R."/>
            <person name="Zeng Z."/>
        </authorList>
    </citation>
    <scope>NUCLEOTIDE SEQUENCE [LARGE SCALE GENOMIC DNA]</scope>
    <source>
        <strain evidence="3 4">20.1</strain>
    </source>
</reference>
<feature type="domain" description="Myb-like" evidence="2">
    <location>
        <begin position="146"/>
        <end position="182"/>
    </location>
</feature>
<dbReference type="Pfam" id="PF13921">
    <property type="entry name" value="Myb_DNA-bind_6"/>
    <property type="match status" value="1"/>
</dbReference>
<organism evidence="3 4">
    <name type="scientific">Claviceps purpurea (strain 20.1)</name>
    <name type="common">Ergot fungus</name>
    <name type="synonym">Sphacelia segetum</name>
    <dbReference type="NCBI Taxonomy" id="1111077"/>
    <lineage>
        <taxon>Eukaryota</taxon>
        <taxon>Fungi</taxon>
        <taxon>Dikarya</taxon>
        <taxon>Ascomycota</taxon>
        <taxon>Pezizomycotina</taxon>
        <taxon>Sordariomycetes</taxon>
        <taxon>Hypocreomycetidae</taxon>
        <taxon>Hypocreales</taxon>
        <taxon>Clavicipitaceae</taxon>
        <taxon>Claviceps</taxon>
    </lineage>
</organism>
<name>M1VZY6_CLAP2</name>
<gene>
    <name evidence="3" type="ORF">CPUR_06837</name>
</gene>
<protein>
    <submittedName>
        <fullName evidence="3">Related to DRPLA protein</fullName>
    </submittedName>
</protein>
<dbReference type="CDD" id="cd00167">
    <property type="entry name" value="SANT"/>
    <property type="match status" value="4"/>
</dbReference>
<dbReference type="EMBL" id="CAGA01000191">
    <property type="protein sequence ID" value="CCE35408.1"/>
    <property type="molecule type" value="Genomic_DNA"/>
</dbReference>
<dbReference type="AlphaFoldDB" id="M1VZY6"/>
<dbReference type="VEuPathDB" id="FungiDB:CPUR_06837"/>
<accession>M1VZY6</accession>
<dbReference type="Proteomes" id="UP000016801">
    <property type="component" value="Unassembled WGS sequence"/>
</dbReference>
<dbReference type="OrthoDB" id="4151352at2759"/>
<dbReference type="HOGENOM" id="CLU_390794_0_0_1"/>